<dbReference type="GO" id="GO:0050660">
    <property type="term" value="F:flavin adenine dinucleotide binding"/>
    <property type="evidence" value="ECO:0007669"/>
    <property type="project" value="InterPro"/>
</dbReference>
<evidence type="ECO:0000313" key="2">
    <source>
        <dbReference type="Proteomes" id="UP000308652"/>
    </source>
</evidence>
<name>A0A5C3LYL9_9AGAR</name>
<dbReference type="STRING" id="68775.A0A5C3LYL9"/>
<keyword evidence="2" id="KW-1185">Reference proteome</keyword>
<dbReference type="Proteomes" id="UP000308652">
    <property type="component" value="Unassembled WGS sequence"/>
</dbReference>
<dbReference type="EMBL" id="ML213640">
    <property type="protein sequence ID" value="TFK33871.1"/>
    <property type="molecule type" value="Genomic_DNA"/>
</dbReference>
<protein>
    <submittedName>
        <fullName evidence="1">Uncharacterized protein</fullName>
    </submittedName>
</protein>
<evidence type="ECO:0000313" key="1">
    <source>
        <dbReference type="EMBL" id="TFK33871.1"/>
    </source>
</evidence>
<dbReference type="Gene3D" id="3.30.560.10">
    <property type="entry name" value="Glucose Oxidase, domain 3"/>
    <property type="match status" value="2"/>
</dbReference>
<sequence length="243" mass="26369">MFLYFKKSEHFILPADWHNTIGQRDPSVHGYNGRLGEFKRTLDYNSRSPVGFGIADPANWYCWWIACVPKCGIWCSISDTKVTASKELILSAGSLNALQGILISGINQSQLNPGVSHFEFFLSIFPLGTTPPTGNFLSISSIMLTPTAHGIVKLNSTNLFGAPIIDPQLLTGSTDGPLLREAVKSTLRLVSASAWKGYILAPVDGQLTAAASDAELDMFISGHACCWDIEYDSQEREHGGSGS</sequence>
<dbReference type="InterPro" id="IPR012132">
    <property type="entry name" value="GMC_OxRdtase"/>
</dbReference>
<reference evidence="1 2" key="1">
    <citation type="journal article" date="2019" name="Nat. Ecol. Evol.">
        <title>Megaphylogeny resolves global patterns of mushroom evolution.</title>
        <authorList>
            <person name="Varga T."/>
            <person name="Krizsan K."/>
            <person name="Foldi C."/>
            <person name="Dima B."/>
            <person name="Sanchez-Garcia M."/>
            <person name="Sanchez-Ramirez S."/>
            <person name="Szollosi G.J."/>
            <person name="Szarkandi J.G."/>
            <person name="Papp V."/>
            <person name="Albert L."/>
            <person name="Andreopoulos W."/>
            <person name="Angelini C."/>
            <person name="Antonin V."/>
            <person name="Barry K.W."/>
            <person name="Bougher N.L."/>
            <person name="Buchanan P."/>
            <person name="Buyck B."/>
            <person name="Bense V."/>
            <person name="Catcheside P."/>
            <person name="Chovatia M."/>
            <person name="Cooper J."/>
            <person name="Damon W."/>
            <person name="Desjardin D."/>
            <person name="Finy P."/>
            <person name="Geml J."/>
            <person name="Haridas S."/>
            <person name="Hughes K."/>
            <person name="Justo A."/>
            <person name="Karasinski D."/>
            <person name="Kautmanova I."/>
            <person name="Kiss B."/>
            <person name="Kocsube S."/>
            <person name="Kotiranta H."/>
            <person name="LaButti K.M."/>
            <person name="Lechner B.E."/>
            <person name="Liimatainen K."/>
            <person name="Lipzen A."/>
            <person name="Lukacs Z."/>
            <person name="Mihaltcheva S."/>
            <person name="Morgado L.N."/>
            <person name="Niskanen T."/>
            <person name="Noordeloos M.E."/>
            <person name="Ohm R.A."/>
            <person name="Ortiz-Santana B."/>
            <person name="Ovrebo C."/>
            <person name="Racz N."/>
            <person name="Riley R."/>
            <person name="Savchenko A."/>
            <person name="Shiryaev A."/>
            <person name="Soop K."/>
            <person name="Spirin V."/>
            <person name="Szebenyi C."/>
            <person name="Tomsovsky M."/>
            <person name="Tulloss R.E."/>
            <person name="Uehling J."/>
            <person name="Grigoriev I.V."/>
            <person name="Vagvolgyi C."/>
            <person name="Papp T."/>
            <person name="Martin F.M."/>
            <person name="Miettinen O."/>
            <person name="Hibbett D.S."/>
            <person name="Nagy L.G."/>
        </authorList>
    </citation>
    <scope>NUCLEOTIDE SEQUENCE [LARGE SCALE GENOMIC DNA]</scope>
    <source>
        <strain evidence="1 2">CBS 166.37</strain>
    </source>
</reference>
<dbReference type="OrthoDB" id="269227at2759"/>
<dbReference type="PANTHER" id="PTHR11552:SF147">
    <property type="entry name" value="CHOLINE DEHYDROGENASE, MITOCHONDRIAL"/>
    <property type="match status" value="1"/>
</dbReference>
<gene>
    <name evidence="1" type="ORF">BDQ12DRAFT_765756</name>
</gene>
<dbReference type="GO" id="GO:0016491">
    <property type="term" value="F:oxidoreductase activity"/>
    <property type="evidence" value="ECO:0007669"/>
    <property type="project" value="TreeGrafter"/>
</dbReference>
<dbReference type="AlphaFoldDB" id="A0A5C3LYL9"/>
<dbReference type="SUPFAM" id="SSF54373">
    <property type="entry name" value="FAD-linked reductases, C-terminal domain"/>
    <property type="match status" value="1"/>
</dbReference>
<dbReference type="PANTHER" id="PTHR11552">
    <property type="entry name" value="GLUCOSE-METHANOL-CHOLINE GMC OXIDOREDUCTASE"/>
    <property type="match status" value="1"/>
</dbReference>
<proteinExistence type="predicted"/>
<organism evidence="1 2">
    <name type="scientific">Crucibulum laeve</name>
    <dbReference type="NCBI Taxonomy" id="68775"/>
    <lineage>
        <taxon>Eukaryota</taxon>
        <taxon>Fungi</taxon>
        <taxon>Dikarya</taxon>
        <taxon>Basidiomycota</taxon>
        <taxon>Agaricomycotina</taxon>
        <taxon>Agaricomycetes</taxon>
        <taxon>Agaricomycetidae</taxon>
        <taxon>Agaricales</taxon>
        <taxon>Agaricineae</taxon>
        <taxon>Nidulariaceae</taxon>
        <taxon>Crucibulum</taxon>
    </lineage>
</organism>
<accession>A0A5C3LYL9</accession>